<dbReference type="InterPro" id="IPR027417">
    <property type="entry name" value="P-loop_NTPase"/>
</dbReference>
<evidence type="ECO:0000313" key="4">
    <source>
        <dbReference type="EMBL" id="MCS0582045.1"/>
    </source>
</evidence>
<evidence type="ECO:0000256" key="1">
    <source>
        <dbReference type="SAM" id="MobiDB-lite"/>
    </source>
</evidence>
<dbReference type="EMBL" id="JANUGW010000006">
    <property type="protein sequence ID" value="MCS0582045.1"/>
    <property type="molecule type" value="Genomic_DNA"/>
</dbReference>
<organism evidence="4 5">
    <name type="scientific">Massilia pinisoli</name>
    <dbReference type="NCBI Taxonomy" id="1772194"/>
    <lineage>
        <taxon>Bacteria</taxon>
        <taxon>Pseudomonadati</taxon>
        <taxon>Pseudomonadota</taxon>
        <taxon>Betaproteobacteria</taxon>
        <taxon>Burkholderiales</taxon>
        <taxon>Oxalobacteraceae</taxon>
        <taxon>Telluria group</taxon>
        <taxon>Massilia</taxon>
    </lineage>
</organism>
<dbReference type="InterPro" id="IPR008900">
    <property type="entry name" value="Zot_N"/>
</dbReference>
<dbReference type="Pfam" id="PF05707">
    <property type="entry name" value="Zot"/>
    <property type="match status" value="1"/>
</dbReference>
<accession>A0ABT1ZQ93</accession>
<keyword evidence="5" id="KW-1185">Reference proteome</keyword>
<dbReference type="Gene3D" id="3.40.50.300">
    <property type="entry name" value="P-loop containing nucleotide triphosphate hydrolases"/>
    <property type="match status" value="1"/>
</dbReference>
<dbReference type="Proteomes" id="UP001204151">
    <property type="component" value="Unassembled WGS sequence"/>
</dbReference>
<keyword evidence="2" id="KW-1133">Transmembrane helix</keyword>
<evidence type="ECO:0000313" key="5">
    <source>
        <dbReference type="Proteomes" id="UP001204151"/>
    </source>
</evidence>
<keyword evidence="2" id="KW-0472">Membrane</keyword>
<comment type="caution">
    <text evidence="4">The sequence shown here is derived from an EMBL/GenBank/DDBJ whole genome shotgun (WGS) entry which is preliminary data.</text>
</comment>
<proteinExistence type="predicted"/>
<feature type="region of interest" description="Disordered" evidence="1">
    <location>
        <begin position="265"/>
        <end position="287"/>
    </location>
</feature>
<sequence>MAINSYSGLMGSGKTYEVVSSVVIPAIAAGRRVVSNIAGLNNDFVREYVARKYQLDDDNLGAVVNVNDDQVRAADFFPDHAAAEGGECKSIVMPGDLVAIDEAYKIWGNDVKILNEHKVFFREHRHYTHPDTGVSCDLVLMTQDIGDLHRSIKAVIGNSFKTHKAKGIGLNNVYTITMWEGWKQHAKHIVKDWTKTYDPEVFPLYKSYAGNKQGKELNADSRMNIFADRRSMFKIVFFILAVVLICWRLFHWWWAKTHPDAPAERQAAAAAPASAGQAAGSGKAQAAPSSNLSTELRIVGNLVSDGVQFVILSTPGGVRVESAKSFSGSGFTQSGTVDGHLVTRFTGASVSASAPSIEAKK</sequence>
<reference evidence="4 5" key="1">
    <citation type="submission" date="2022-08" db="EMBL/GenBank/DDBJ databases">
        <title>Reclassification of Massilia species as members of the genera Telluria, Duganella, Pseudoduganella, Mokoshia gen. nov. and Zemynaea gen. nov. using orthogonal and non-orthogonal genome-based approaches.</title>
        <authorList>
            <person name="Bowman J.P."/>
        </authorList>
    </citation>
    <scope>NUCLEOTIDE SEQUENCE [LARGE SCALE GENOMIC DNA]</scope>
    <source>
        <strain evidence="4 5">JCM 31316</strain>
    </source>
</reference>
<protein>
    <submittedName>
        <fullName evidence="4">Zonular occludens toxin</fullName>
    </submittedName>
</protein>
<evidence type="ECO:0000256" key="2">
    <source>
        <dbReference type="SAM" id="Phobius"/>
    </source>
</evidence>
<keyword evidence="2" id="KW-0812">Transmembrane</keyword>
<name>A0ABT1ZQ93_9BURK</name>
<feature type="transmembrane region" description="Helical" evidence="2">
    <location>
        <begin position="232"/>
        <end position="254"/>
    </location>
</feature>
<evidence type="ECO:0000259" key="3">
    <source>
        <dbReference type="Pfam" id="PF05707"/>
    </source>
</evidence>
<dbReference type="RefSeq" id="WP_258816616.1">
    <property type="nucleotide sequence ID" value="NZ_JANUGW010000006.1"/>
</dbReference>
<gene>
    <name evidence="4" type="ORF">NX784_10625</name>
</gene>
<feature type="domain" description="Zona occludens toxin N-terminal" evidence="3">
    <location>
        <begin position="6"/>
        <end position="210"/>
    </location>
</feature>